<comment type="caution">
    <text evidence="2">The sequence shown here is derived from an EMBL/GenBank/DDBJ whole genome shotgun (WGS) entry which is preliminary data.</text>
</comment>
<name>A0ABS5Z0J0_9ACTN</name>
<evidence type="ECO:0000313" key="3">
    <source>
        <dbReference type="Proteomes" id="UP001519654"/>
    </source>
</evidence>
<protein>
    <submittedName>
        <fullName evidence="2">Uncharacterized protein</fullName>
    </submittedName>
</protein>
<reference evidence="2 3" key="1">
    <citation type="submission" date="2021-06" db="EMBL/GenBank/DDBJ databases">
        <title>Actinoplanes lichenicola sp. nov., and Actinoplanes ovalisporus sp. nov., isolated from lichen in Thailand.</title>
        <authorList>
            <person name="Saeng-In P."/>
            <person name="Kanchanasin P."/>
            <person name="Yuki M."/>
            <person name="Kudo T."/>
            <person name="Ohkuma M."/>
            <person name="Phongsopitanun W."/>
            <person name="Tanasupawat S."/>
        </authorList>
    </citation>
    <scope>NUCLEOTIDE SEQUENCE [LARGE SCALE GENOMIC DNA]</scope>
    <source>
        <strain evidence="2 3">NBRC 110975</strain>
    </source>
</reference>
<keyword evidence="3" id="KW-1185">Reference proteome</keyword>
<organism evidence="2 3">
    <name type="scientific">Paractinoplanes bogorensis</name>
    <dbReference type="NCBI Taxonomy" id="1610840"/>
    <lineage>
        <taxon>Bacteria</taxon>
        <taxon>Bacillati</taxon>
        <taxon>Actinomycetota</taxon>
        <taxon>Actinomycetes</taxon>
        <taxon>Micromonosporales</taxon>
        <taxon>Micromonosporaceae</taxon>
        <taxon>Paractinoplanes</taxon>
    </lineage>
</organism>
<evidence type="ECO:0000313" key="2">
    <source>
        <dbReference type="EMBL" id="MBU2669167.1"/>
    </source>
</evidence>
<evidence type="ECO:0000256" key="1">
    <source>
        <dbReference type="SAM" id="MobiDB-lite"/>
    </source>
</evidence>
<accession>A0ABS5Z0J0</accession>
<dbReference type="RefSeq" id="WP_215793402.1">
    <property type="nucleotide sequence ID" value="NZ_JAHKKG010000013.1"/>
</dbReference>
<dbReference type="EMBL" id="JAHKKG010000013">
    <property type="protein sequence ID" value="MBU2669167.1"/>
    <property type="molecule type" value="Genomic_DNA"/>
</dbReference>
<sequence length="55" mass="5472">MGRAAALLGETPGTAADRLVTLLDGPLPAGLSAFRRGRWTGPGSTRVTPPGSPSG</sequence>
<dbReference type="Proteomes" id="UP001519654">
    <property type="component" value="Unassembled WGS sequence"/>
</dbReference>
<feature type="region of interest" description="Disordered" evidence="1">
    <location>
        <begin position="32"/>
        <end position="55"/>
    </location>
</feature>
<gene>
    <name evidence="2" type="ORF">KOI35_37205</name>
</gene>
<proteinExistence type="predicted"/>